<dbReference type="InterPro" id="IPR014159">
    <property type="entry name" value="PCA_LigA"/>
</dbReference>
<comment type="caution">
    <text evidence="3">The sequence shown here is derived from an EMBL/GenBank/DDBJ whole genome shotgun (WGS) entry which is preliminary data.</text>
</comment>
<dbReference type="CDD" id="cd07924">
    <property type="entry name" value="PCA_45_Doxase_A"/>
    <property type="match status" value="1"/>
</dbReference>
<dbReference type="SUPFAM" id="SSF48076">
    <property type="entry name" value="LigA subunit of an aromatic-ring-opening dioxygenase LigAB"/>
    <property type="match status" value="1"/>
</dbReference>
<dbReference type="SUPFAM" id="SSF53213">
    <property type="entry name" value="LigB-like"/>
    <property type="match status" value="1"/>
</dbReference>
<evidence type="ECO:0000259" key="1">
    <source>
        <dbReference type="Pfam" id="PF02900"/>
    </source>
</evidence>
<reference evidence="3 4" key="1">
    <citation type="submission" date="2020-08" db="EMBL/GenBank/DDBJ databases">
        <title>Functional genomics of gut bacteria from endangered species of beetles.</title>
        <authorList>
            <person name="Carlos-Shanley C."/>
        </authorList>
    </citation>
    <scope>NUCLEOTIDE SEQUENCE [LARGE SCALE GENOMIC DNA]</scope>
    <source>
        <strain evidence="3 4">S00124</strain>
    </source>
</reference>
<dbReference type="InterPro" id="IPR011986">
    <property type="entry name" value="Xdiol_dOase_LigA"/>
</dbReference>
<dbReference type="GO" id="GO:0036238">
    <property type="term" value="F:gallate dioxygenase activity"/>
    <property type="evidence" value="ECO:0007669"/>
    <property type="project" value="UniProtKB-EC"/>
</dbReference>
<dbReference type="InterPro" id="IPR004183">
    <property type="entry name" value="Xdiol_dOase_suB"/>
</dbReference>
<keyword evidence="4" id="KW-1185">Reference proteome</keyword>
<dbReference type="Gene3D" id="3.40.830.10">
    <property type="entry name" value="LigB-like"/>
    <property type="match status" value="1"/>
</dbReference>
<evidence type="ECO:0000313" key="3">
    <source>
        <dbReference type="EMBL" id="MBB6576303.1"/>
    </source>
</evidence>
<evidence type="ECO:0000313" key="4">
    <source>
        <dbReference type="Proteomes" id="UP000562492"/>
    </source>
</evidence>
<accession>A0ABR6RAX0</accession>
<dbReference type="CDD" id="cd07364">
    <property type="entry name" value="PCA_45_Dioxygenase_B"/>
    <property type="match status" value="1"/>
</dbReference>
<dbReference type="Proteomes" id="UP000562492">
    <property type="component" value="Unassembled WGS sequence"/>
</dbReference>
<dbReference type="NCBIfam" id="NF009902">
    <property type="entry name" value="PRK13365.1"/>
    <property type="match status" value="1"/>
</dbReference>
<organism evidence="3 4">
    <name type="scientific">Comamonas odontotermitis</name>
    <dbReference type="NCBI Taxonomy" id="379895"/>
    <lineage>
        <taxon>Bacteria</taxon>
        <taxon>Pseudomonadati</taxon>
        <taxon>Pseudomonadota</taxon>
        <taxon>Betaproteobacteria</taxon>
        <taxon>Burkholderiales</taxon>
        <taxon>Comamonadaceae</taxon>
        <taxon>Comamonas</taxon>
    </lineage>
</organism>
<dbReference type="NCBIfam" id="NF009917">
    <property type="entry name" value="PRK13377.1"/>
    <property type="match status" value="1"/>
</dbReference>
<dbReference type="InterPro" id="IPR036622">
    <property type="entry name" value="LigA_sf"/>
</dbReference>
<dbReference type="Pfam" id="PF07746">
    <property type="entry name" value="LigA"/>
    <property type="match status" value="1"/>
</dbReference>
<sequence length="460" mass="50780">MSLEKPYLDVPGTTIFDADQSRKGYWLNQFCMSLMKAENRQRFKADEDAYLADWPMTDEQKAAVRARDLNWMMRTGGNIYFLSKLGATDGLSFQQMAGSMTGMTEQQYRDMMIGGGRSAEGNRVVGEGGNAQGAPVQSEAWRNWQSWRESQAQEALAAQIENAQNASKARPATGSANHARITASVYSSHVPAIGAAIDLGKTGEPYWQPLFAGFEPTKQWMRENLPDVVFLVYNDHATNFDLSVIPTFAIGTAAEFEPADEGYGPRPVPKVMGHPELASHIAQSVIQQDFDLTIVNELKVDHGLTVPMNLMFGSPAQWPCRVIPLHVNVVQYPVPSGGRCFALGQAIRRAIESFDEPLKVQIWGTGGMSHQLQGPRAGLINREWDNRFLDRLIADPEDLAEMPHIEYVREAGSEGIELVMWLIARGAMADVAGGPAPRLAHRFFHVPASNTAVGHLILEN</sequence>
<dbReference type="NCBIfam" id="NF009903">
    <property type="entry name" value="PRK13366.1"/>
    <property type="match status" value="1"/>
</dbReference>
<dbReference type="EC" id="1.13.11.57" evidence="3"/>
<feature type="domain" description="Extradiol ring-cleavage dioxygenase LigAB LigA subunit" evidence="2">
    <location>
        <begin position="27"/>
        <end position="112"/>
    </location>
</feature>
<dbReference type="InterPro" id="IPR034937">
    <property type="entry name" value="PCA_45_Dioxygenase_B"/>
</dbReference>
<dbReference type="Pfam" id="PF02900">
    <property type="entry name" value="LigB"/>
    <property type="match status" value="1"/>
</dbReference>
<dbReference type="NCBIfam" id="NF009901">
    <property type="entry name" value="PRK13364.1"/>
    <property type="match status" value="1"/>
</dbReference>
<feature type="domain" description="Extradiol ring-cleavage dioxygenase class III enzyme subunit B" evidence="1">
    <location>
        <begin position="185"/>
        <end position="453"/>
    </location>
</feature>
<protein>
    <submittedName>
        <fullName evidence="3">Gallate dioxygenase</fullName>
        <ecNumber evidence="3">1.13.11.57</ecNumber>
    </submittedName>
</protein>
<dbReference type="Gene3D" id="1.10.700.10">
    <property type="entry name" value="Dioxygenase LigAB, LigA subunit"/>
    <property type="match status" value="1"/>
</dbReference>
<proteinExistence type="predicted"/>
<evidence type="ECO:0000259" key="2">
    <source>
        <dbReference type="Pfam" id="PF07746"/>
    </source>
</evidence>
<dbReference type="EMBL" id="JACHKZ010000001">
    <property type="protein sequence ID" value="MBB6576303.1"/>
    <property type="molecule type" value="Genomic_DNA"/>
</dbReference>
<keyword evidence="3" id="KW-0560">Oxidoreductase</keyword>
<dbReference type="NCBIfam" id="TIGR02792">
    <property type="entry name" value="PCA_ligA"/>
    <property type="match status" value="1"/>
</dbReference>
<gene>
    <name evidence="3" type="ORF">HNP33_000351</name>
</gene>
<name>A0ABR6RAX0_9BURK</name>
<keyword evidence="3" id="KW-0223">Dioxygenase</keyword>